<organism evidence="1 2">
    <name type="scientific">Vermiconidia calcicola</name>
    <dbReference type="NCBI Taxonomy" id="1690605"/>
    <lineage>
        <taxon>Eukaryota</taxon>
        <taxon>Fungi</taxon>
        <taxon>Dikarya</taxon>
        <taxon>Ascomycota</taxon>
        <taxon>Pezizomycotina</taxon>
        <taxon>Dothideomycetes</taxon>
        <taxon>Dothideomycetidae</taxon>
        <taxon>Mycosphaerellales</taxon>
        <taxon>Extremaceae</taxon>
        <taxon>Vermiconidia</taxon>
    </lineage>
</organism>
<comment type="caution">
    <text evidence="1">The sequence shown here is derived from an EMBL/GenBank/DDBJ whole genome shotgun (WGS) entry which is preliminary data.</text>
</comment>
<dbReference type="EMBL" id="JAUTXU010000074">
    <property type="protein sequence ID" value="KAK3711729.1"/>
    <property type="molecule type" value="Genomic_DNA"/>
</dbReference>
<keyword evidence="2" id="KW-1185">Reference proteome</keyword>
<sequence length="590" mass="64916">MFENKLPIPPIAKPEFSEEIDGRTMDFYSMTIENFDKQIYPDLNPAHMVGYNGMAPGPTFLIDRGRETIIRYLNKGNQISAVHLHGSATHAVWDGWAEDDIGPGQWKDYYYPNYESGRSMWYHDHVHGHTATNAYMGQAGAYILHDAAEDALGLPSRDYDVPLAIADKKYQSNGDLVSPEGETQNFYGDVIHVNDQPWPYHAVEPRKYRFRVYCMSLSRPYNLWFQDASGQSIEFQIIGSDAGLFGSPVSSSDLTISMGERYEVVIDFAAFAGQNITLSNALQIPIIEEYENTDKVMRFVVGDNVSDPSNNDGVPSTLNPDVNWPEQKDTVDHVFTFQQGGDGGAQWSVNGLDWENVNNRILAKPPQGATELWELRHSGGPAIHPVHIHLVNLQVISRTGGSRGVLPYETAGLKDTVLLEPFETVRVLAFYGPWDGVYMFHCHNLVHEDHAMMAAFNVTLLQQLGYDVKDGVGFADPVDGRFKAQDYSDEAFAPDAIRSAFSAMVSLNPYGGEASVVAAENAHWATDAFAGEGFVPAAATPTYNTAVSAASNPAASNSAVPTAAEPTDSADGWYRPDDGRPQVAGRAFKA</sequence>
<name>A0ACC3N839_9PEZI</name>
<evidence type="ECO:0000313" key="2">
    <source>
        <dbReference type="Proteomes" id="UP001281147"/>
    </source>
</evidence>
<evidence type="ECO:0000313" key="1">
    <source>
        <dbReference type="EMBL" id="KAK3711729.1"/>
    </source>
</evidence>
<reference evidence="1" key="1">
    <citation type="submission" date="2023-07" db="EMBL/GenBank/DDBJ databases">
        <title>Black Yeasts Isolated from many extreme environments.</title>
        <authorList>
            <person name="Coleine C."/>
            <person name="Stajich J.E."/>
            <person name="Selbmann L."/>
        </authorList>
    </citation>
    <scope>NUCLEOTIDE SEQUENCE</scope>
    <source>
        <strain evidence="1">CCFEE 5714</strain>
    </source>
</reference>
<protein>
    <submittedName>
        <fullName evidence="1">Uncharacterized protein</fullName>
    </submittedName>
</protein>
<proteinExistence type="predicted"/>
<gene>
    <name evidence="1" type="ORF">LTR37_009506</name>
</gene>
<accession>A0ACC3N839</accession>
<dbReference type="Proteomes" id="UP001281147">
    <property type="component" value="Unassembled WGS sequence"/>
</dbReference>